<feature type="non-terminal residue" evidence="2">
    <location>
        <position position="1"/>
    </location>
</feature>
<gene>
    <name evidence="2" type="ORF">PLOB_00006896</name>
</gene>
<keyword evidence="1" id="KW-0732">Signal</keyword>
<name>A0ABN8QL77_9CNID</name>
<feature type="non-terminal residue" evidence="2">
    <location>
        <position position="95"/>
    </location>
</feature>
<reference evidence="2 3" key="1">
    <citation type="submission" date="2022-05" db="EMBL/GenBank/DDBJ databases">
        <authorList>
            <consortium name="Genoscope - CEA"/>
            <person name="William W."/>
        </authorList>
    </citation>
    <scope>NUCLEOTIDE SEQUENCE [LARGE SCALE GENOMIC DNA]</scope>
</reference>
<dbReference type="Proteomes" id="UP001159405">
    <property type="component" value="Unassembled WGS sequence"/>
</dbReference>
<organism evidence="2 3">
    <name type="scientific">Porites lobata</name>
    <dbReference type="NCBI Taxonomy" id="104759"/>
    <lineage>
        <taxon>Eukaryota</taxon>
        <taxon>Metazoa</taxon>
        <taxon>Cnidaria</taxon>
        <taxon>Anthozoa</taxon>
        <taxon>Hexacorallia</taxon>
        <taxon>Scleractinia</taxon>
        <taxon>Fungiina</taxon>
        <taxon>Poritidae</taxon>
        <taxon>Porites</taxon>
    </lineage>
</organism>
<evidence type="ECO:0000313" key="3">
    <source>
        <dbReference type="Proteomes" id="UP001159405"/>
    </source>
</evidence>
<accession>A0ABN8QL77</accession>
<keyword evidence="3" id="KW-1185">Reference proteome</keyword>
<evidence type="ECO:0000313" key="2">
    <source>
        <dbReference type="EMBL" id="CAH3164595.1"/>
    </source>
</evidence>
<comment type="caution">
    <text evidence="2">The sequence shown here is derived from an EMBL/GenBank/DDBJ whole genome shotgun (WGS) entry which is preliminary data.</text>
</comment>
<feature type="signal peptide" evidence="1">
    <location>
        <begin position="1"/>
        <end position="17"/>
    </location>
</feature>
<dbReference type="EMBL" id="CALNXK010000130">
    <property type="protein sequence ID" value="CAH3164595.1"/>
    <property type="molecule type" value="Genomic_DNA"/>
</dbReference>
<proteinExistence type="predicted"/>
<sequence>FKLFILCTVFLILTVSASSSPQKVSAKTNCAIHSVAKFTFKMSENGTDYDEEVDIDEEKETETFHVPKVSPQKDSGDVIYDFKKVRQPFTRTCGL</sequence>
<evidence type="ECO:0000256" key="1">
    <source>
        <dbReference type="SAM" id="SignalP"/>
    </source>
</evidence>
<feature type="chain" id="PRO_5046454415" evidence="1">
    <location>
        <begin position="18"/>
        <end position="95"/>
    </location>
</feature>
<protein>
    <submittedName>
        <fullName evidence="2">Uncharacterized protein</fullName>
    </submittedName>
</protein>